<accession>A0A0E9PPG1</accession>
<evidence type="ECO:0000313" key="1">
    <source>
        <dbReference type="EMBL" id="JAH06187.1"/>
    </source>
</evidence>
<reference evidence="1" key="1">
    <citation type="submission" date="2014-11" db="EMBL/GenBank/DDBJ databases">
        <authorList>
            <person name="Amaro Gonzalez C."/>
        </authorList>
    </citation>
    <scope>NUCLEOTIDE SEQUENCE</scope>
</reference>
<reference evidence="1" key="2">
    <citation type="journal article" date="2015" name="Fish Shellfish Immunol.">
        <title>Early steps in the European eel (Anguilla anguilla)-Vibrio vulnificus interaction in the gills: Role of the RtxA13 toxin.</title>
        <authorList>
            <person name="Callol A."/>
            <person name="Pajuelo D."/>
            <person name="Ebbesson L."/>
            <person name="Teles M."/>
            <person name="MacKenzie S."/>
            <person name="Amaro C."/>
        </authorList>
    </citation>
    <scope>NUCLEOTIDE SEQUENCE</scope>
</reference>
<dbReference type="AlphaFoldDB" id="A0A0E9PPG1"/>
<sequence>MKIYVIYSVKLNGRHLYQKCLQKIVNG</sequence>
<proteinExistence type="predicted"/>
<dbReference type="EMBL" id="GBXM01102390">
    <property type="protein sequence ID" value="JAH06187.1"/>
    <property type="molecule type" value="Transcribed_RNA"/>
</dbReference>
<name>A0A0E9PPG1_ANGAN</name>
<protein>
    <submittedName>
        <fullName evidence="1">Uncharacterized protein</fullName>
    </submittedName>
</protein>
<organism evidence="1">
    <name type="scientific">Anguilla anguilla</name>
    <name type="common">European freshwater eel</name>
    <name type="synonym">Muraena anguilla</name>
    <dbReference type="NCBI Taxonomy" id="7936"/>
    <lineage>
        <taxon>Eukaryota</taxon>
        <taxon>Metazoa</taxon>
        <taxon>Chordata</taxon>
        <taxon>Craniata</taxon>
        <taxon>Vertebrata</taxon>
        <taxon>Euteleostomi</taxon>
        <taxon>Actinopterygii</taxon>
        <taxon>Neopterygii</taxon>
        <taxon>Teleostei</taxon>
        <taxon>Anguilliformes</taxon>
        <taxon>Anguillidae</taxon>
        <taxon>Anguilla</taxon>
    </lineage>
</organism>